<sequence length="160" mass="17415">MGKMECVVSSVVAVLLLHTVSMTHAASTHSSTDHSQVVAEVDALRNSGWWIWSDQSESNHCNWVTITCNEGGHVTQISLGSYLAPLGELSQLNLSSLPNLNFLTLSNVGLTGSISDQIGSLTKLTNLDLSHNQLTGSIPHQIAYGYETIPEWNFPYMESE</sequence>
<dbReference type="InterPro" id="IPR001611">
    <property type="entry name" value="Leu-rich_rpt"/>
</dbReference>
<dbReference type="GO" id="GO:0016301">
    <property type="term" value="F:kinase activity"/>
    <property type="evidence" value="ECO:0007669"/>
    <property type="project" value="UniProtKB-KW"/>
</dbReference>
<name>A0A438CTF4_VITVI</name>
<dbReference type="PANTHER" id="PTHR48059:SF30">
    <property type="entry name" value="OS06G0587000 PROTEIN"/>
    <property type="match status" value="1"/>
</dbReference>
<dbReference type="Pfam" id="PF00560">
    <property type="entry name" value="LRR_1"/>
    <property type="match status" value="1"/>
</dbReference>
<comment type="subcellular location">
    <subcellularLocation>
        <location evidence="1">Cell envelope</location>
    </subcellularLocation>
</comment>
<keyword evidence="3" id="KW-0418">Kinase</keyword>
<proteinExistence type="predicted"/>
<gene>
    <name evidence="3" type="primary">VvCHDh000758_8</name>
    <name evidence="3" type="ORF">CK203_102440</name>
</gene>
<feature type="chain" id="PRO_5018988162" evidence="2">
    <location>
        <begin position="26"/>
        <end position="160"/>
    </location>
</feature>
<comment type="caution">
    <text evidence="3">The sequence shown here is derived from an EMBL/GenBank/DDBJ whole genome shotgun (WGS) entry which is preliminary data.</text>
</comment>
<organism evidence="3 4">
    <name type="scientific">Vitis vinifera</name>
    <name type="common">Grape</name>
    <dbReference type="NCBI Taxonomy" id="29760"/>
    <lineage>
        <taxon>Eukaryota</taxon>
        <taxon>Viridiplantae</taxon>
        <taxon>Streptophyta</taxon>
        <taxon>Embryophyta</taxon>
        <taxon>Tracheophyta</taxon>
        <taxon>Spermatophyta</taxon>
        <taxon>Magnoliopsida</taxon>
        <taxon>eudicotyledons</taxon>
        <taxon>Gunneridae</taxon>
        <taxon>Pentapetalae</taxon>
        <taxon>rosids</taxon>
        <taxon>Vitales</taxon>
        <taxon>Vitaceae</taxon>
        <taxon>Viteae</taxon>
        <taxon>Vitis</taxon>
    </lineage>
</organism>
<dbReference type="PROSITE" id="PS51450">
    <property type="entry name" value="LRR"/>
    <property type="match status" value="1"/>
</dbReference>
<dbReference type="InterPro" id="IPR051848">
    <property type="entry name" value="PGIP"/>
</dbReference>
<keyword evidence="3" id="KW-0675">Receptor</keyword>
<reference evidence="3 4" key="1">
    <citation type="journal article" date="2018" name="PLoS Genet.">
        <title>Population sequencing reveals clonal diversity and ancestral inbreeding in the grapevine cultivar Chardonnay.</title>
        <authorList>
            <person name="Roach M.J."/>
            <person name="Johnson D.L."/>
            <person name="Bohlmann J."/>
            <person name="van Vuuren H.J."/>
            <person name="Jones S.J."/>
            <person name="Pretorius I.S."/>
            <person name="Schmidt S.A."/>
            <person name="Borneman A.R."/>
        </authorList>
    </citation>
    <scope>NUCLEOTIDE SEQUENCE [LARGE SCALE GENOMIC DNA]</scope>
    <source>
        <strain evidence="4">cv. Chardonnay</strain>
        <tissue evidence="3">Leaf</tissue>
    </source>
</reference>
<evidence type="ECO:0000313" key="4">
    <source>
        <dbReference type="Proteomes" id="UP000288805"/>
    </source>
</evidence>
<feature type="signal peptide" evidence="2">
    <location>
        <begin position="1"/>
        <end position="25"/>
    </location>
</feature>
<dbReference type="PANTHER" id="PTHR48059">
    <property type="entry name" value="POLYGALACTURONASE INHIBITOR 1"/>
    <property type="match status" value="1"/>
</dbReference>
<dbReference type="EMBL" id="QGNW01002008">
    <property type="protein sequence ID" value="RVW26485.1"/>
    <property type="molecule type" value="Genomic_DNA"/>
</dbReference>
<accession>A0A438CTF4</accession>
<evidence type="ECO:0000313" key="3">
    <source>
        <dbReference type="EMBL" id="RVW26485.1"/>
    </source>
</evidence>
<protein>
    <submittedName>
        <fullName evidence="3">Putative LRR receptor-like serine/threonine-protein kinase</fullName>
    </submittedName>
</protein>
<evidence type="ECO:0000256" key="2">
    <source>
        <dbReference type="SAM" id="SignalP"/>
    </source>
</evidence>
<keyword evidence="3" id="KW-0808">Transferase</keyword>
<dbReference type="SUPFAM" id="SSF52058">
    <property type="entry name" value="L domain-like"/>
    <property type="match status" value="1"/>
</dbReference>
<dbReference type="AlphaFoldDB" id="A0A438CTF4"/>
<dbReference type="Proteomes" id="UP000288805">
    <property type="component" value="Unassembled WGS sequence"/>
</dbReference>
<evidence type="ECO:0000256" key="1">
    <source>
        <dbReference type="ARBA" id="ARBA00004196"/>
    </source>
</evidence>
<dbReference type="InterPro" id="IPR032675">
    <property type="entry name" value="LRR_dom_sf"/>
</dbReference>
<keyword evidence="2" id="KW-0732">Signal</keyword>
<dbReference type="Gene3D" id="3.80.10.10">
    <property type="entry name" value="Ribonuclease Inhibitor"/>
    <property type="match status" value="1"/>
</dbReference>